<dbReference type="InterPro" id="IPR036259">
    <property type="entry name" value="MFS_trans_sf"/>
</dbReference>
<gene>
    <name evidence="6" type="ORF">GOBAR_AA36353</name>
</gene>
<keyword evidence="3 5" id="KW-1133">Transmembrane helix</keyword>
<evidence type="ECO:0000256" key="4">
    <source>
        <dbReference type="ARBA" id="ARBA00023136"/>
    </source>
</evidence>
<dbReference type="GO" id="GO:0016020">
    <property type="term" value="C:membrane"/>
    <property type="evidence" value="ECO:0007669"/>
    <property type="project" value="UniProtKB-SubCell"/>
</dbReference>
<evidence type="ECO:0008006" key="8">
    <source>
        <dbReference type="Google" id="ProtNLM"/>
    </source>
</evidence>
<dbReference type="EMBL" id="KZ669892">
    <property type="protein sequence ID" value="PPR84362.1"/>
    <property type="molecule type" value="Genomic_DNA"/>
</dbReference>
<sequence>MYDFGNEVMRRNQTYSFVDRKFVLTFAMGAGPVLGLLLSEMFPSRARAKAMSVCMAVHWKNVFETKGKSLQDVEIALLPPV</sequence>
<keyword evidence="4 5" id="KW-0472">Membrane</keyword>
<proteinExistence type="predicted"/>
<evidence type="ECO:0000256" key="3">
    <source>
        <dbReference type="ARBA" id="ARBA00022989"/>
    </source>
</evidence>
<protein>
    <recommendedName>
        <fullName evidence="8">Major facilitator superfamily (MFS) profile domain-containing protein</fullName>
    </recommendedName>
</protein>
<dbReference type="InterPro" id="IPR005828">
    <property type="entry name" value="MFS_sugar_transport-like"/>
</dbReference>
<name>A0A2P5VZV1_GOSBA</name>
<comment type="subcellular location">
    <subcellularLocation>
        <location evidence="1">Membrane</location>
    </subcellularLocation>
</comment>
<evidence type="ECO:0000256" key="5">
    <source>
        <dbReference type="SAM" id="Phobius"/>
    </source>
</evidence>
<organism evidence="6 7">
    <name type="scientific">Gossypium barbadense</name>
    <name type="common">Sea Island cotton</name>
    <name type="synonym">Hibiscus barbadensis</name>
    <dbReference type="NCBI Taxonomy" id="3634"/>
    <lineage>
        <taxon>Eukaryota</taxon>
        <taxon>Viridiplantae</taxon>
        <taxon>Streptophyta</taxon>
        <taxon>Embryophyta</taxon>
        <taxon>Tracheophyta</taxon>
        <taxon>Spermatophyta</taxon>
        <taxon>Magnoliopsida</taxon>
        <taxon>eudicotyledons</taxon>
        <taxon>Gunneridae</taxon>
        <taxon>Pentapetalae</taxon>
        <taxon>rosids</taxon>
        <taxon>malvids</taxon>
        <taxon>Malvales</taxon>
        <taxon>Malvaceae</taxon>
        <taxon>Malvoideae</taxon>
        <taxon>Gossypium</taxon>
    </lineage>
</organism>
<dbReference type="Proteomes" id="UP000239757">
    <property type="component" value="Unassembled WGS sequence"/>
</dbReference>
<evidence type="ECO:0000256" key="2">
    <source>
        <dbReference type="ARBA" id="ARBA00022692"/>
    </source>
</evidence>
<evidence type="ECO:0000256" key="1">
    <source>
        <dbReference type="ARBA" id="ARBA00004370"/>
    </source>
</evidence>
<accession>A0A2P5VZV1</accession>
<dbReference type="Gene3D" id="1.20.1250.20">
    <property type="entry name" value="MFS general substrate transporter like domains"/>
    <property type="match status" value="1"/>
</dbReference>
<evidence type="ECO:0000313" key="7">
    <source>
        <dbReference type="Proteomes" id="UP000239757"/>
    </source>
</evidence>
<dbReference type="AlphaFoldDB" id="A0A2P5VZV1"/>
<dbReference type="Pfam" id="PF00083">
    <property type="entry name" value="Sugar_tr"/>
    <property type="match status" value="1"/>
</dbReference>
<reference evidence="6 7" key="1">
    <citation type="submission" date="2015-01" db="EMBL/GenBank/DDBJ databases">
        <title>Genome of allotetraploid Gossypium barbadense reveals genomic plasticity and fiber elongation in cotton evolution.</title>
        <authorList>
            <person name="Chen X."/>
            <person name="Liu X."/>
            <person name="Zhao B."/>
            <person name="Zheng H."/>
            <person name="Hu Y."/>
            <person name="Lu G."/>
            <person name="Yang C."/>
            <person name="Chen J."/>
            <person name="Shan C."/>
            <person name="Zhang L."/>
            <person name="Zhou Y."/>
            <person name="Wang L."/>
            <person name="Guo W."/>
            <person name="Bai Y."/>
            <person name="Ruan J."/>
            <person name="Shangguan X."/>
            <person name="Mao Y."/>
            <person name="Jiang J."/>
            <person name="Zhu Y."/>
            <person name="Lei J."/>
            <person name="Kang H."/>
            <person name="Chen S."/>
            <person name="He X."/>
            <person name="Wang R."/>
            <person name="Wang Y."/>
            <person name="Chen J."/>
            <person name="Wang L."/>
            <person name="Yu S."/>
            <person name="Wang B."/>
            <person name="Wei J."/>
            <person name="Song S."/>
            <person name="Lu X."/>
            <person name="Gao Z."/>
            <person name="Gu W."/>
            <person name="Deng X."/>
            <person name="Ma D."/>
            <person name="Wang S."/>
            <person name="Liang W."/>
            <person name="Fang L."/>
            <person name="Cai C."/>
            <person name="Zhu X."/>
            <person name="Zhou B."/>
            <person name="Zhang Y."/>
            <person name="Chen Z."/>
            <person name="Xu S."/>
            <person name="Zhu R."/>
            <person name="Wang S."/>
            <person name="Zhang T."/>
            <person name="Zhao G."/>
        </authorList>
    </citation>
    <scope>NUCLEOTIDE SEQUENCE [LARGE SCALE GENOMIC DNA]</scope>
    <source>
        <strain evidence="7">cv. Xinhai21</strain>
        <tissue evidence="6">Leaf</tissue>
    </source>
</reference>
<feature type="transmembrane region" description="Helical" evidence="5">
    <location>
        <begin position="22"/>
        <end position="42"/>
    </location>
</feature>
<keyword evidence="2 5" id="KW-0812">Transmembrane</keyword>
<dbReference type="OrthoDB" id="1920524at2759"/>
<evidence type="ECO:0000313" key="6">
    <source>
        <dbReference type="EMBL" id="PPR84362.1"/>
    </source>
</evidence>
<dbReference type="GO" id="GO:0022857">
    <property type="term" value="F:transmembrane transporter activity"/>
    <property type="evidence" value="ECO:0007669"/>
    <property type="project" value="InterPro"/>
</dbReference>